<keyword evidence="2 6" id="KW-0812">Transmembrane</keyword>
<comment type="subcellular location">
    <subcellularLocation>
        <location evidence="1">Membrane</location>
        <topology evidence="1">Multi-pass membrane protein</topology>
    </subcellularLocation>
</comment>
<accession>A0A8H3FSX8</accession>
<feature type="compositionally biased region" description="Basic and acidic residues" evidence="5">
    <location>
        <begin position="561"/>
        <end position="573"/>
    </location>
</feature>
<keyword evidence="4 6" id="KW-0472">Membrane</keyword>
<feature type="compositionally biased region" description="Basic and acidic residues" evidence="5">
    <location>
        <begin position="77"/>
        <end position="90"/>
    </location>
</feature>
<keyword evidence="3 6" id="KW-1133">Transmembrane helix</keyword>
<feature type="region of interest" description="Disordered" evidence="5">
    <location>
        <begin position="1"/>
        <end position="98"/>
    </location>
</feature>
<dbReference type="InterPro" id="IPR045863">
    <property type="entry name" value="CorA_TM1_TM2"/>
</dbReference>
<dbReference type="EMBL" id="CAJPDT010000044">
    <property type="protein sequence ID" value="CAF9926736.1"/>
    <property type="molecule type" value="Genomic_DNA"/>
</dbReference>
<evidence type="ECO:0000256" key="2">
    <source>
        <dbReference type="ARBA" id="ARBA00022692"/>
    </source>
</evidence>
<gene>
    <name evidence="7" type="ORF">IMSHALPRED_007028</name>
</gene>
<dbReference type="PANTHER" id="PTHR47685">
    <property type="entry name" value="MAGNESIUM TRANSPORT PROTEIN CORA"/>
    <property type="match status" value="1"/>
</dbReference>
<evidence type="ECO:0000256" key="5">
    <source>
        <dbReference type="SAM" id="MobiDB-lite"/>
    </source>
</evidence>
<protein>
    <submittedName>
        <fullName evidence="7">Uncharacterized protein</fullName>
    </submittedName>
</protein>
<evidence type="ECO:0000256" key="1">
    <source>
        <dbReference type="ARBA" id="ARBA00004141"/>
    </source>
</evidence>
<feature type="transmembrane region" description="Helical" evidence="6">
    <location>
        <begin position="1096"/>
        <end position="1118"/>
    </location>
</feature>
<feature type="compositionally biased region" description="Basic residues" evidence="5">
    <location>
        <begin position="63"/>
        <end position="76"/>
    </location>
</feature>
<feature type="compositionally biased region" description="Basic residues" evidence="5">
    <location>
        <begin position="586"/>
        <end position="602"/>
    </location>
</feature>
<feature type="compositionally biased region" description="Basic and acidic residues" evidence="5">
    <location>
        <begin position="39"/>
        <end position="50"/>
    </location>
</feature>
<evidence type="ECO:0000256" key="3">
    <source>
        <dbReference type="ARBA" id="ARBA00022989"/>
    </source>
</evidence>
<dbReference type="Gene3D" id="1.20.58.340">
    <property type="entry name" value="Magnesium transport protein CorA, transmembrane region"/>
    <property type="match status" value="1"/>
</dbReference>
<organism evidence="7 8">
    <name type="scientific">Imshaugia aleurites</name>
    <dbReference type="NCBI Taxonomy" id="172621"/>
    <lineage>
        <taxon>Eukaryota</taxon>
        <taxon>Fungi</taxon>
        <taxon>Dikarya</taxon>
        <taxon>Ascomycota</taxon>
        <taxon>Pezizomycotina</taxon>
        <taxon>Lecanoromycetes</taxon>
        <taxon>OSLEUM clade</taxon>
        <taxon>Lecanoromycetidae</taxon>
        <taxon>Lecanorales</taxon>
        <taxon>Lecanorineae</taxon>
        <taxon>Parmeliaceae</taxon>
        <taxon>Imshaugia</taxon>
    </lineage>
</organism>
<keyword evidence="8" id="KW-1185">Reference proteome</keyword>
<feature type="transmembrane region" description="Helical" evidence="6">
    <location>
        <begin position="1297"/>
        <end position="1315"/>
    </location>
</feature>
<proteinExistence type="predicted"/>
<dbReference type="InterPro" id="IPR002523">
    <property type="entry name" value="MgTranspt_CorA/ZnTranspt_ZntB"/>
</dbReference>
<dbReference type="GO" id="GO:0016020">
    <property type="term" value="C:membrane"/>
    <property type="evidence" value="ECO:0007669"/>
    <property type="project" value="UniProtKB-SubCell"/>
</dbReference>
<dbReference type="PANTHER" id="PTHR47685:SF1">
    <property type="entry name" value="MAGNESIUM TRANSPORT PROTEIN CORA"/>
    <property type="match status" value="1"/>
</dbReference>
<feature type="transmembrane region" description="Helical" evidence="6">
    <location>
        <begin position="1335"/>
        <end position="1360"/>
    </location>
</feature>
<evidence type="ECO:0000313" key="8">
    <source>
        <dbReference type="Proteomes" id="UP000664534"/>
    </source>
</evidence>
<feature type="compositionally biased region" description="Low complexity" evidence="5">
    <location>
        <begin position="478"/>
        <end position="491"/>
    </location>
</feature>
<dbReference type="SUPFAM" id="SSF144083">
    <property type="entry name" value="Magnesium transport protein CorA, transmembrane region"/>
    <property type="match status" value="1"/>
</dbReference>
<dbReference type="InterPro" id="IPR050829">
    <property type="entry name" value="CorA_MIT"/>
</dbReference>
<feature type="compositionally biased region" description="Basic and acidic residues" evidence="5">
    <location>
        <begin position="748"/>
        <end position="770"/>
    </location>
</feature>
<comment type="caution">
    <text evidence="7">The sequence shown here is derived from an EMBL/GenBank/DDBJ whole genome shotgun (WGS) entry which is preliminary data.</text>
</comment>
<evidence type="ECO:0000256" key="6">
    <source>
        <dbReference type="SAM" id="Phobius"/>
    </source>
</evidence>
<feature type="region of interest" description="Disordered" evidence="5">
    <location>
        <begin position="453"/>
        <end position="491"/>
    </location>
</feature>
<feature type="region of interest" description="Disordered" evidence="5">
    <location>
        <begin position="884"/>
        <end position="903"/>
    </location>
</feature>
<dbReference type="OrthoDB" id="5286874at2759"/>
<evidence type="ECO:0000313" key="7">
    <source>
        <dbReference type="EMBL" id="CAF9926736.1"/>
    </source>
</evidence>
<dbReference type="Pfam" id="PF01544">
    <property type="entry name" value="CorA"/>
    <property type="match status" value="1"/>
</dbReference>
<sequence>MGFEEEPFAINPYLGDRRDDFFLDQPDPSRSKRSQIAKRPTEDSLYDDRRPRRQGTGDFEPRKRLRYKIPLRPKSNRSRDEETGYLEEKPYGPGYSTQFGPDREASRGSLPPTFWEIISTKWIPDDEGREVVTLTVKDRGGKQNQEQVGCEGRWKHIPGDTMTWKQFNREVMKTPGLGPDDMALVARLLNKVQKTSEKKFVHGRFLKPITLVYEGEDPDVSTSYRPDETLVRKTATFVSLPVFTTCCPTRHTSTKESENHPVRALLQSRFHLRSTKKRDKEQVITKTTSIQDHLLHKDHVVHVPQIWALIINNDTVITYAALDESVLRGDTIKLISYTAAQLDEATWSVHFTDARGKDFYLPLRFCKTWFDLVREITDNCLHDEYSFIRDQLLEGGPVHKLVLASNNSAVNAERWSKLVEETKTEVIHLKLVDNESVYNRSLFTYYDDEGNEITMDPDDSADNSSNFSSEDGERSDASESSMSSDMSSSNISRAIDRLRKLRAKLRGAEDKGDYKKAEDLEKCEIPALEENLLEMTAVDLHLDAPTGDRASKMPRIIIARPQDHRLRSDRDIDVDSPLSPTERYRPMPRSRSQSRTRSRLAKKGAAFSGSAYKLSSEEPSARGHATQPWIIHDRNHSSSPIRHYRDVNHDVVPRGRSHIHSHMPNAHSLSRISTLPTSSRSGWDLLRSRVRDRQLPGLRSSPIFPMTDSNDIYYRPSEKQLARSYWDLVRSSVLDGGIHKLRNTETVKEDNKITNPGKDRPAAIIEKQEKGPSSSNRFSDVDDGSPNGSSPTALNPPDSSGPPKALRVPANKGENGLTKPPRVSFLKDSLKSKPNLKTLVKRAHEESTVPPKMATSPAALERASPAPADPTTDLPIFLWPTKHQQCKSGHPAQNLPELSNTSGAPTFKRFLQKPSEEIRALIQTSNTELNLHAVMAEAHVALKKPKKAKPEYAVLYEKTTQKTYADVASSMNAIRNAGTSVNDWTAAEERNNNKLVSQSRRASLASIGVTLRRKDSNRSLAKTLDQDGLGTVKLEIFEMASKILLAFVPKGYDAPDESVLRYVRSRLSEIRNLIQSIQMGVRAEDRSKQQRYQIPLILPAAFQHLVLLLVVISSISNWSEYSWIQMRSTFDDCEDLFVEGRKQLLLMIHTDDYRGSSDFQAVDSEALLSLIVANVISSMSTEGDFHLTEVYAEYTNRIQDVVRDSASVKVYDDIKLLREELDIIKNTLEQQDQTLREFRSTITITYGATSLSLSILDRILESISQRIDDFDELQVQAETARFLAAQSISLKAESNSAAIIVFTVVTIVFLPLSFVTSYLGMNTSDLRNMQSGQTLFWAIGVPVAFVVLSTALVAAFYGTLTQRVLGRAWRGKEKGE</sequence>
<dbReference type="Proteomes" id="UP000664534">
    <property type="component" value="Unassembled WGS sequence"/>
</dbReference>
<feature type="region of interest" description="Disordered" evidence="5">
    <location>
        <begin position="748"/>
        <end position="830"/>
    </location>
</feature>
<evidence type="ECO:0000256" key="4">
    <source>
        <dbReference type="ARBA" id="ARBA00023136"/>
    </source>
</evidence>
<dbReference type="GO" id="GO:0046873">
    <property type="term" value="F:metal ion transmembrane transporter activity"/>
    <property type="evidence" value="ECO:0007669"/>
    <property type="project" value="InterPro"/>
</dbReference>
<feature type="region of interest" description="Disordered" evidence="5">
    <location>
        <begin position="560"/>
        <end position="624"/>
    </location>
</feature>
<reference evidence="7" key="1">
    <citation type="submission" date="2021-03" db="EMBL/GenBank/DDBJ databases">
        <authorList>
            <person name="Tagirdzhanova G."/>
        </authorList>
    </citation>
    <scope>NUCLEOTIDE SEQUENCE</scope>
</reference>
<name>A0A8H3FSX8_9LECA</name>